<name>A0A6J5MIK0_9CAUD</name>
<accession>A0A6J5MIK0</accession>
<reference evidence="1" key="1">
    <citation type="submission" date="2020-04" db="EMBL/GenBank/DDBJ databases">
        <authorList>
            <person name="Chiriac C."/>
            <person name="Salcher M."/>
            <person name="Ghai R."/>
            <person name="Kavagutti S V."/>
        </authorList>
    </citation>
    <scope>NUCLEOTIDE SEQUENCE</scope>
</reference>
<organism evidence="1">
    <name type="scientific">uncultured Caudovirales phage</name>
    <dbReference type="NCBI Taxonomy" id="2100421"/>
    <lineage>
        <taxon>Viruses</taxon>
        <taxon>Duplodnaviria</taxon>
        <taxon>Heunggongvirae</taxon>
        <taxon>Uroviricota</taxon>
        <taxon>Caudoviricetes</taxon>
        <taxon>Peduoviridae</taxon>
        <taxon>Maltschvirus</taxon>
        <taxon>Maltschvirus maltsch</taxon>
    </lineage>
</organism>
<gene>
    <name evidence="1" type="ORF">UFOVP449_196</name>
</gene>
<proteinExistence type="predicted"/>
<evidence type="ECO:0000313" key="1">
    <source>
        <dbReference type="EMBL" id="CAB4143469.1"/>
    </source>
</evidence>
<sequence>MAIPTLSGSYIDETYQRLVQVSGSEFADGLGNPVSIVISAQTGSFVTNSQTGSFIRSTQTGSFVLNSQTGAFATTGSNRFIGNQNVSGSLFVNGNLIVSGNVTMGDSSTDSITINASTINLGDGNGIINIDNNTLYVNGTAGFVGIGTTVPISPLHVVGIINHNANRFQSLFTNVEPEVSKAVISFDPNVYYSCFVEYHVFLENPPAVSRAGNIRISVPHNHASLNNQYNIPFVETTTEYKTDPASPNLTTEDIVFKVNYDSGKDEIQLVMVNQNSSLTAYINAEYRLIGLISG</sequence>
<protein>
    <submittedName>
        <fullName evidence="1">Uncharacterized protein</fullName>
    </submittedName>
</protein>
<dbReference type="EMBL" id="LR796420">
    <property type="protein sequence ID" value="CAB4143469.1"/>
    <property type="molecule type" value="Genomic_DNA"/>
</dbReference>